<dbReference type="GO" id="GO:0043022">
    <property type="term" value="F:ribosome binding"/>
    <property type="evidence" value="ECO:0007669"/>
    <property type="project" value="InterPro"/>
</dbReference>
<dbReference type="PROSITE" id="PS50090">
    <property type="entry name" value="MYB_LIKE"/>
    <property type="match status" value="1"/>
</dbReference>
<dbReference type="PANTHER" id="PTHR43999:SF1">
    <property type="entry name" value="DNAJ HOMOLOG SUBFAMILY C MEMBER 2"/>
    <property type="match status" value="1"/>
</dbReference>
<evidence type="ECO:0000256" key="6">
    <source>
        <dbReference type="SAM" id="MobiDB-lite"/>
    </source>
</evidence>
<dbReference type="EMBL" id="QLLG01000012">
    <property type="protein sequence ID" value="RMX69824.1"/>
    <property type="molecule type" value="Genomic_DNA"/>
</dbReference>
<protein>
    <recommendedName>
        <fullName evidence="14">CHY-type domain-containing protein</fullName>
    </recommendedName>
</protein>
<dbReference type="SMART" id="SM00356">
    <property type="entry name" value="ZnF_C3H1"/>
    <property type="match status" value="2"/>
</dbReference>
<dbReference type="EMBL" id="QKXF01000081">
    <property type="protein sequence ID" value="RQM18259.1"/>
    <property type="molecule type" value="Genomic_DNA"/>
</dbReference>
<keyword evidence="2 4" id="KW-0863">Zinc-finger</keyword>
<keyword evidence="1 5" id="KW-0479">Metal-binding</keyword>
<feature type="region of interest" description="Disordered" evidence="6">
    <location>
        <begin position="704"/>
        <end position="746"/>
    </location>
</feature>
<comment type="caution">
    <text evidence="10">The sequence shown here is derived from an EMBL/GenBank/DDBJ whole genome shotgun (WGS) entry which is preliminary data.</text>
</comment>
<dbReference type="Pfam" id="PF14608">
    <property type="entry name" value="zf-CCCH_2"/>
    <property type="match status" value="1"/>
</dbReference>
<feature type="domain" description="Myb-like" evidence="7">
    <location>
        <begin position="336"/>
        <end position="386"/>
    </location>
</feature>
<dbReference type="SUPFAM" id="SSF161219">
    <property type="entry name" value="CHY zinc finger-like"/>
    <property type="match status" value="1"/>
</dbReference>
<evidence type="ECO:0000259" key="9">
    <source>
        <dbReference type="PROSITE" id="PS51266"/>
    </source>
</evidence>
<dbReference type="SMART" id="SM00717">
    <property type="entry name" value="SANT"/>
    <property type="match status" value="1"/>
</dbReference>
<dbReference type="PROSITE" id="PS50103">
    <property type="entry name" value="ZF_C3H1"/>
    <property type="match status" value="2"/>
</dbReference>
<dbReference type="GO" id="GO:0051083">
    <property type="term" value="P:'de novo' cotranslational protein folding"/>
    <property type="evidence" value="ECO:0007669"/>
    <property type="project" value="InterPro"/>
</dbReference>
<dbReference type="Pfam" id="PF05495">
    <property type="entry name" value="zf-CHY"/>
    <property type="match status" value="1"/>
</dbReference>
<dbReference type="Gene3D" id="4.10.1000.10">
    <property type="entry name" value="Zinc finger, CCCH-type"/>
    <property type="match status" value="2"/>
</dbReference>
<organism evidence="10 12">
    <name type="scientific">Peronospora effusa</name>
    <dbReference type="NCBI Taxonomy" id="542832"/>
    <lineage>
        <taxon>Eukaryota</taxon>
        <taxon>Sar</taxon>
        <taxon>Stramenopiles</taxon>
        <taxon>Oomycota</taxon>
        <taxon>Peronosporomycetes</taxon>
        <taxon>Peronosporales</taxon>
        <taxon>Peronosporaceae</taxon>
        <taxon>Peronospora</taxon>
    </lineage>
</organism>
<feature type="compositionally biased region" description="Basic and acidic residues" evidence="6">
    <location>
        <begin position="717"/>
        <end position="738"/>
    </location>
</feature>
<dbReference type="GO" id="GO:0008270">
    <property type="term" value="F:zinc ion binding"/>
    <property type="evidence" value="ECO:0007669"/>
    <property type="project" value="UniProtKB-KW"/>
</dbReference>
<feature type="domain" description="C3H1-type" evidence="8">
    <location>
        <begin position="246"/>
        <end position="273"/>
    </location>
</feature>
<dbReference type="InterPro" id="IPR036855">
    <property type="entry name" value="Znf_CCCH_sf"/>
</dbReference>
<proteinExistence type="predicted"/>
<dbReference type="InterPro" id="IPR037274">
    <property type="entry name" value="Znf_CHY_sf"/>
</dbReference>
<dbReference type="InterPro" id="IPR016135">
    <property type="entry name" value="UBQ-conjugating_enzyme/RWD"/>
</dbReference>
<dbReference type="CDD" id="cd00167">
    <property type="entry name" value="SANT"/>
    <property type="match status" value="1"/>
</dbReference>
<dbReference type="InterPro" id="IPR009057">
    <property type="entry name" value="Homeodomain-like_sf"/>
</dbReference>
<evidence type="ECO:0000313" key="12">
    <source>
        <dbReference type="Proteomes" id="UP000282087"/>
    </source>
</evidence>
<feature type="domain" description="C3H1-type" evidence="8">
    <location>
        <begin position="174"/>
        <end position="201"/>
    </location>
</feature>
<dbReference type="Gene3D" id="1.10.10.60">
    <property type="entry name" value="Homeodomain-like"/>
    <property type="match status" value="1"/>
</dbReference>
<evidence type="ECO:0000259" key="8">
    <source>
        <dbReference type="PROSITE" id="PS50103"/>
    </source>
</evidence>
<dbReference type="SUPFAM" id="SSF90229">
    <property type="entry name" value="CCCH zinc finger"/>
    <property type="match status" value="2"/>
</dbReference>
<evidence type="ECO:0000313" key="11">
    <source>
        <dbReference type="EMBL" id="RQM18259.1"/>
    </source>
</evidence>
<dbReference type="VEuPathDB" id="FungiDB:DD237_000034"/>
<evidence type="ECO:0000256" key="1">
    <source>
        <dbReference type="ARBA" id="ARBA00022723"/>
    </source>
</evidence>
<accession>A0A3M6VST9</accession>
<keyword evidence="3 5" id="KW-0862">Zinc</keyword>
<dbReference type="PANTHER" id="PTHR43999">
    <property type="entry name" value="DNAJ HOMOLOG SUBFAMILY C MEMBER 2"/>
    <property type="match status" value="1"/>
</dbReference>
<evidence type="ECO:0000256" key="4">
    <source>
        <dbReference type="PROSITE-ProRule" id="PRU00601"/>
    </source>
</evidence>
<dbReference type="Gene3D" id="3.10.110.10">
    <property type="entry name" value="Ubiquitin Conjugating Enzyme"/>
    <property type="match status" value="1"/>
</dbReference>
<dbReference type="PROSITE" id="PS51266">
    <property type="entry name" value="ZF_CHY"/>
    <property type="match status" value="1"/>
</dbReference>
<feature type="zinc finger region" description="C3H1-type" evidence="5">
    <location>
        <begin position="174"/>
        <end position="201"/>
    </location>
</feature>
<evidence type="ECO:0008006" key="14">
    <source>
        <dbReference type="Google" id="ProtNLM"/>
    </source>
</evidence>
<dbReference type="SUPFAM" id="SSF46689">
    <property type="entry name" value="Homeodomain-like"/>
    <property type="match status" value="1"/>
</dbReference>
<evidence type="ECO:0000256" key="2">
    <source>
        <dbReference type="ARBA" id="ARBA00022771"/>
    </source>
</evidence>
<dbReference type="Proteomes" id="UP000282087">
    <property type="component" value="Unassembled WGS sequence"/>
</dbReference>
<dbReference type="InterPro" id="IPR000571">
    <property type="entry name" value="Znf_CCCH"/>
</dbReference>
<name>A0A3M6VST9_9STRA</name>
<dbReference type="GO" id="GO:0005829">
    <property type="term" value="C:cytosol"/>
    <property type="evidence" value="ECO:0007669"/>
    <property type="project" value="TreeGrafter"/>
</dbReference>
<feature type="domain" description="CHY-type" evidence="9">
    <location>
        <begin position="612"/>
        <end position="681"/>
    </location>
</feature>
<reference evidence="12 13" key="1">
    <citation type="submission" date="2018-06" db="EMBL/GenBank/DDBJ databases">
        <title>Comparative genomics of downy mildews reveals potential adaptations to biotrophy.</title>
        <authorList>
            <person name="Fletcher K."/>
            <person name="Klosterman S.J."/>
            <person name="Derevnina L."/>
            <person name="Martin F."/>
            <person name="Koike S."/>
            <person name="Reyes Chin-Wo S."/>
            <person name="Mou B."/>
            <person name="Michelmore R."/>
        </authorList>
    </citation>
    <scope>NUCLEOTIDE SEQUENCE [LARGE SCALE GENOMIC DNA]</scope>
    <source>
        <strain evidence="11 13">R13</strain>
        <strain evidence="10 12">R14</strain>
    </source>
</reference>
<evidence type="ECO:0000259" key="7">
    <source>
        <dbReference type="PROSITE" id="PS50090"/>
    </source>
</evidence>
<feature type="zinc finger region" description="C3H1-type" evidence="5">
    <location>
        <begin position="246"/>
        <end position="273"/>
    </location>
</feature>
<dbReference type="STRING" id="542832.A0A3M6VST9"/>
<evidence type="ECO:0000313" key="13">
    <source>
        <dbReference type="Proteomes" id="UP000286097"/>
    </source>
</evidence>
<sequence length="746" mass="83457">MATNLSWQETVANETDAAKKEWMALERRYQLKLIHEDATTLDKRILLFLSLSDPELPTRFKGQVELQMILPRKYPIAAAEVDFCQWNSRLSELQAEALNTAVTTRAQQLCGSFSLRKLLTWIDNNFWRIIAPFENNSDHEQDVIIDGCSRNRELEMSVVEAEVLAPIGKKSKRNRGQRFCHFFARGNCRDGEQCKFSHQKKSDALKVGAACEDPDAVTMSALRDADPVLPVESSTPVTVLPERKKKARVRICKFYAQNKCRNGDSCKFSHEMKRAGKKSNGQNRTLESSPGAIIVQLDTLTGSAAGCKDSTSVTKVENDLAGCNTKNIESHREISSAWSEAQQRALDLALKKYPTSMDKEERWTSIANEVDGRSLNECIDRYKSLCEMIRRGVDPIATAQKVIEQEETAQLSENEELVYNSKIIPAEKRVTILTEPEVKGTSIRLEDLFLHEVGTLVAHRLICQIQCDNCPLKFDVILSLDSAEIQKWCPRCSVLHHVVMRPVFAHSMSNVLAYVDTKNCCIVDVLPTDVLATCLECGCEALLERIMPQQRSEQACFSCHVKLAVMAKRFIAGQSDGSTSKRNVSNDIVTKVANVSKKGAKPAAEVFVLGQPLPRNGTCEHYKHSQRWFRFQCCGKAFPCDVCHDSSDCPEANLGKFASRMICGLCSKEQSSAVKVCSCGNDVATKKSVSRHWEGGAGCRNSLHMSRLDKQKHRGQNKTESKKFKRVGAEAKKLRENETGNANAHQ</sequence>
<evidence type="ECO:0000313" key="10">
    <source>
        <dbReference type="EMBL" id="RMX69824.1"/>
    </source>
</evidence>
<keyword evidence="12" id="KW-1185">Reference proteome</keyword>
<dbReference type="InterPro" id="IPR044634">
    <property type="entry name" value="Zuotin/DnaJC2"/>
</dbReference>
<dbReference type="Proteomes" id="UP000286097">
    <property type="component" value="Unassembled WGS sequence"/>
</dbReference>
<gene>
    <name evidence="11" type="ORF">DD237_000034</name>
    <name evidence="10" type="ORF">DD238_000607</name>
</gene>
<evidence type="ECO:0000256" key="3">
    <source>
        <dbReference type="ARBA" id="ARBA00022833"/>
    </source>
</evidence>
<dbReference type="GO" id="GO:0006450">
    <property type="term" value="P:regulation of translational fidelity"/>
    <property type="evidence" value="ECO:0007669"/>
    <property type="project" value="InterPro"/>
</dbReference>
<dbReference type="AlphaFoldDB" id="A0A3M6VST9"/>
<dbReference type="InterPro" id="IPR008913">
    <property type="entry name" value="Znf_CHY"/>
</dbReference>
<dbReference type="Pfam" id="PF18044">
    <property type="entry name" value="zf-CCCH_4"/>
    <property type="match status" value="1"/>
</dbReference>
<evidence type="ECO:0000256" key="5">
    <source>
        <dbReference type="PROSITE-ProRule" id="PRU00723"/>
    </source>
</evidence>
<dbReference type="InterPro" id="IPR041367">
    <property type="entry name" value="Znf-CCCH_4"/>
</dbReference>
<dbReference type="GO" id="GO:0030544">
    <property type="term" value="F:Hsp70 protein binding"/>
    <property type="evidence" value="ECO:0007669"/>
    <property type="project" value="InterPro"/>
</dbReference>
<dbReference type="InterPro" id="IPR001005">
    <property type="entry name" value="SANT/Myb"/>
</dbReference>